<evidence type="ECO:0000313" key="3">
    <source>
        <dbReference type="Proteomes" id="UP000324767"/>
    </source>
</evidence>
<protein>
    <submittedName>
        <fullName evidence="2">Uncharacterized protein</fullName>
    </submittedName>
</protein>
<reference evidence="2 3" key="1">
    <citation type="submission" date="2019-09" db="EMBL/GenBank/DDBJ databases">
        <title>The hologenome of the rock-dwelling lichen Lasallia pustulata.</title>
        <authorList>
            <person name="Greshake Tzovaras B."/>
            <person name="Segers F."/>
            <person name="Bicker A."/>
            <person name="Dal Grande F."/>
            <person name="Otte J."/>
            <person name="Hankeln T."/>
            <person name="Schmitt I."/>
            <person name="Ebersberger I."/>
        </authorList>
    </citation>
    <scope>NUCLEOTIDE SEQUENCE [LARGE SCALE GENOMIC DNA]</scope>
    <source>
        <strain evidence="2">A1-1</strain>
    </source>
</reference>
<evidence type="ECO:0000313" key="2">
    <source>
        <dbReference type="EMBL" id="KAA6406983.1"/>
    </source>
</evidence>
<organism evidence="2 3">
    <name type="scientific">Lasallia pustulata</name>
    <dbReference type="NCBI Taxonomy" id="136370"/>
    <lineage>
        <taxon>Eukaryota</taxon>
        <taxon>Fungi</taxon>
        <taxon>Dikarya</taxon>
        <taxon>Ascomycota</taxon>
        <taxon>Pezizomycotina</taxon>
        <taxon>Lecanoromycetes</taxon>
        <taxon>OSLEUM clade</taxon>
        <taxon>Umbilicariomycetidae</taxon>
        <taxon>Umbilicariales</taxon>
        <taxon>Umbilicariaceae</taxon>
        <taxon>Lasallia</taxon>
    </lineage>
</organism>
<gene>
    <name evidence="2" type="ORF">FRX48_09281</name>
</gene>
<dbReference type="Proteomes" id="UP000324767">
    <property type="component" value="Unassembled WGS sequence"/>
</dbReference>
<accession>A0A5M8PD53</accession>
<feature type="compositionally biased region" description="Basic and acidic residues" evidence="1">
    <location>
        <begin position="44"/>
        <end position="57"/>
    </location>
</feature>
<name>A0A5M8PD53_9LECA</name>
<feature type="region of interest" description="Disordered" evidence="1">
    <location>
        <begin position="25"/>
        <end position="67"/>
    </location>
</feature>
<dbReference type="EMBL" id="VXIT01000021">
    <property type="protein sequence ID" value="KAA6406983.1"/>
    <property type="molecule type" value="Genomic_DNA"/>
</dbReference>
<sequence length="118" mass="13475">MAEQMQGNNRIFCYFPFVEHEEAPHADAKYKKADDGRGIPGMRDTAKVKAQEEHQRAANDQQATGPVNSLQAFPYGRFGGVQFQSEVQKAEDYSCDWYCDPVSNIARSFQQQEHVRLM</sequence>
<proteinExistence type="predicted"/>
<comment type="caution">
    <text evidence="2">The sequence shown here is derived from an EMBL/GenBank/DDBJ whole genome shotgun (WGS) entry which is preliminary data.</text>
</comment>
<feature type="compositionally biased region" description="Polar residues" evidence="1">
    <location>
        <begin position="58"/>
        <end position="67"/>
    </location>
</feature>
<evidence type="ECO:0000256" key="1">
    <source>
        <dbReference type="SAM" id="MobiDB-lite"/>
    </source>
</evidence>
<feature type="compositionally biased region" description="Basic and acidic residues" evidence="1">
    <location>
        <begin position="25"/>
        <end position="37"/>
    </location>
</feature>
<dbReference type="AlphaFoldDB" id="A0A5M8PD53"/>